<dbReference type="SUPFAM" id="SSF51126">
    <property type="entry name" value="Pectin lyase-like"/>
    <property type="match status" value="1"/>
</dbReference>
<dbReference type="RefSeq" id="YP_009449100.1">
    <property type="nucleotide sequence ID" value="NC_036594.1"/>
</dbReference>
<dbReference type="InterPro" id="IPR012334">
    <property type="entry name" value="Pectin_lyas_fold"/>
</dbReference>
<dbReference type="Proteomes" id="UP000236316">
    <property type="component" value="Segment"/>
</dbReference>
<evidence type="ECO:0000313" key="2">
    <source>
        <dbReference type="Proteomes" id="UP000236316"/>
    </source>
</evidence>
<reference evidence="1" key="1">
    <citation type="submission" date="2017-08" db="EMBL/GenBank/DDBJ databases">
        <authorList>
            <consortium name="Urmite Genomes"/>
        </authorList>
    </citation>
    <scope>NUCLEOTIDE SEQUENCE [LARGE SCALE GENOMIC DNA]</scope>
    <source>
        <strain evidence="1">IHUMI-LCC2</strain>
    </source>
</reference>
<keyword evidence="2" id="KW-1185">Reference proteome</keyword>
<keyword evidence="1" id="KW-0378">Hydrolase</keyword>
<evidence type="ECO:0000313" key="1">
    <source>
        <dbReference type="EMBL" id="SNW62798.1"/>
    </source>
</evidence>
<sequence length="365" mass="38139">MYNCNKNCNKYSRCPPIIITPPPVLAPTPPTPPPVIIPPTEPNGVNLFIVDPILAPTANNLGITSTIQLAVNRAQAAIDAGTTDAATIYLTPRTYEEDVVIARRGITLEGMGLFKNVLILGNPATINPVININASGPDSGVFNNNIGIKNILISASNGKIGLSNTSSIPVSVWISDSQIISESDNSQILTSFVPVGAPANFYINNSRLQSSSPVSPIGDLIVITNGLLSITNGSLVGVNNESYAGTAFTLNILDGATLAVDNSTIFGRISLLTGSSNINHSILDSGITVRFQGNAIVMNISNATSSLTIINTFVLFVSPGGAIEAVTNLSTSTLFYRNVYLFNAAGGPPPVVSLSPNKLLIPVDL</sequence>
<dbReference type="EMBL" id="LT906555">
    <property type="protein sequence ID" value="SNW62798.1"/>
    <property type="molecule type" value="Genomic_DNA"/>
</dbReference>
<name>A0A2I2L5H5_9VIRU</name>
<accession>A0A2I2L5H5</accession>
<dbReference type="KEGG" id="vg:35382732"/>
<dbReference type="GeneID" id="35382732"/>
<dbReference type="Gene3D" id="2.160.20.10">
    <property type="entry name" value="Single-stranded right-handed beta-helix, Pectin lyase-like"/>
    <property type="match status" value="1"/>
</dbReference>
<protein>
    <submittedName>
        <fullName evidence="1">Hydrolase, related to pectinesterase</fullName>
    </submittedName>
</protein>
<proteinExistence type="predicted"/>
<dbReference type="InterPro" id="IPR011050">
    <property type="entry name" value="Pectin_lyase_fold/virulence"/>
</dbReference>
<organism evidence="1">
    <name type="scientific">Orpheovirus IHUMI-LCC2</name>
    <dbReference type="NCBI Taxonomy" id="2023057"/>
    <lineage>
        <taxon>Viruses</taxon>
        <taxon>Varidnaviria</taxon>
        <taxon>Bamfordvirae</taxon>
        <taxon>Nucleocytoviricota</taxon>
        <taxon>Megaviricetes</taxon>
        <taxon>Pimascovirales</taxon>
        <taxon>Ocovirineae</taxon>
        <taxon>Orpheoviridae</taxon>
        <taxon>Alphaorpheovirus</taxon>
        <taxon>Alphaorpheovirus massiliense</taxon>
    </lineage>
</organism>
<dbReference type="GO" id="GO:0016787">
    <property type="term" value="F:hydrolase activity"/>
    <property type="evidence" value="ECO:0007669"/>
    <property type="project" value="UniProtKB-KW"/>
</dbReference>
<gene>
    <name evidence="1" type="ORF">ORPV_894</name>
</gene>